<dbReference type="InterPro" id="IPR006439">
    <property type="entry name" value="HAD-SF_hydro_IA"/>
</dbReference>
<protein>
    <submittedName>
        <fullName evidence="1">HAD family hydrolase</fullName>
    </submittedName>
</protein>
<dbReference type="SUPFAM" id="SSF56784">
    <property type="entry name" value="HAD-like"/>
    <property type="match status" value="1"/>
</dbReference>
<evidence type="ECO:0000313" key="2">
    <source>
        <dbReference type="Proteomes" id="UP001597280"/>
    </source>
</evidence>
<dbReference type="SFLD" id="SFLDS00003">
    <property type="entry name" value="Haloacid_Dehalogenase"/>
    <property type="match status" value="1"/>
</dbReference>
<dbReference type="InterPro" id="IPR023214">
    <property type="entry name" value="HAD_sf"/>
</dbReference>
<organism evidence="1 2">
    <name type="scientific">Brachybacterium rhamnosum</name>
    <dbReference type="NCBI Taxonomy" id="173361"/>
    <lineage>
        <taxon>Bacteria</taxon>
        <taxon>Bacillati</taxon>
        <taxon>Actinomycetota</taxon>
        <taxon>Actinomycetes</taxon>
        <taxon>Micrococcales</taxon>
        <taxon>Dermabacteraceae</taxon>
        <taxon>Brachybacterium</taxon>
    </lineage>
</organism>
<dbReference type="EMBL" id="JBHUFL010000002">
    <property type="protein sequence ID" value="MFD1835215.1"/>
    <property type="molecule type" value="Genomic_DNA"/>
</dbReference>
<evidence type="ECO:0000313" key="1">
    <source>
        <dbReference type="EMBL" id="MFD1835215.1"/>
    </source>
</evidence>
<keyword evidence="2" id="KW-1185">Reference proteome</keyword>
<dbReference type="RefSeq" id="WP_343904354.1">
    <property type="nucleotide sequence ID" value="NZ_BAAAIS010000002.1"/>
</dbReference>
<sequence>MSRRPAPARPQPLPSPLASWPPAWTPAAVVFDCDGLLVDTESRWVVLQDAYLASHGAAFDEATRRAVTGQSAEVVVTTIAEHVGKEPLLVADELFAAHREDVTEQEPPLPGAVEIVRAAAAAVPVAVASNSPRDMLDAKLAAIGLLDVVDATVSIDDVAHGKPAPDLYLTAAAALGAAPGDCLALEDSEVGGRAATSAGLHLLAVPSVPGQAPEAPRTLASLEDPVLREWVAGWERRR</sequence>
<accession>A0ABW4PYT3</accession>
<dbReference type="Proteomes" id="UP001597280">
    <property type="component" value="Unassembled WGS sequence"/>
</dbReference>
<dbReference type="NCBIfam" id="TIGR01509">
    <property type="entry name" value="HAD-SF-IA-v3"/>
    <property type="match status" value="1"/>
</dbReference>
<proteinExistence type="predicted"/>
<dbReference type="Gene3D" id="1.10.150.240">
    <property type="entry name" value="Putative phosphatase, domain 2"/>
    <property type="match status" value="1"/>
</dbReference>
<dbReference type="GO" id="GO:0016787">
    <property type="term" value="F:hydrolase activity"/>
    <property type="evidence" value="ECO:0007669"/>
    <property type="project" value="UniProtKB-KW"/>
</dbReference>
<dbReference type="InterPro" id="IPR023198">
    <property type="entry name" value="PGP-like_dom2"/>
</dbReference>
<dbReference type="SFLD" id="SFLDG01129">
    <property type="entry name" value="C1.5:_HAD__Beta-PGM__Phosphata"/>
    <property type="match status" value="1"/>
</dbReference>
<dbReference type="PANTHER" id="PTHR18901">
    <property type="entry name" value="2-DEOXYGLUCOSE-6-PHOSPHATE PHOSPHATASE 2"/>
    <property type="match status" value="1"/>
</dbReference>
<dbReference type="Gene3D" id="3.40.50.1000">
    <property type="entry name" value="HAD superfamily/HAD-like"/>
    <property type="match status" value="1"/>
</dbReference>
<dbReference type="PANTHER" id="PTHR18901:SF38">
    <property type="entry name" value="PSEUDOURIDINE-5'-PHOSPHATASE"/>
    <property type="match status" value="1"/>
</dbReference>
<reference evidence="2" key="1">
    <citation type="journal article" date="2019" name="Int. J. Syst. Evol. Microbiol.">
        <title>The Global Catalogue of Microorganisms (GCM) 10K type strain sequencing project: providing services to taxonomists for standard genome sequencing and annotation.</title>
        <authorList>
            <consortium name="The Broad Institute Genomics Platform"/>
            <consortium name="The Broad Institute Genome Sequencing Center for Infectious Disease"/>
            <person name="Wu L."/>
            <person name="Ma J."/>
        </authorList>
    </citation>
    <scope>NUCLEOTIDE SEQUENCE [LARGE SCALE GENOMIC DNA]</scope>
    <source>
        <strain evidence="2">JCM 11650</strain>
    </source>
</reference>
<gene>
    <name evidence="1" type="ORF">ACFSDA_08995</name>
</gene>
<name>A0ABW4PYT3_9MICO</name>
<dbReference type="InterPro" id="IPR036412">
    <property type="entry name" value="HAD-like_sf"/>
</dbReference>
<dbReference type="Pfam" id="PF00702">
    <property type="entry name" value="Hydrolase"/>
    <property type="match status" value="1"/>
</dbReference>
<keyword evidence="1" id="KW-0378">Hydrolase</keyword>
<comment type="caution">
    <text evidence="1">The sequence shown here is derived from an EMBL/GenBank/DDBJ whole genome shotgun (WGS) entry which is preliminary data.</text>
</comment>